<dbReference type="Proteomes" id="UP001215280">
    <property type="component" value="Unassembled WGS sequence"/>
</dbReference>
<dbReference type="AlphaFoldDB" id="A0AAD7K4L0"/>
<proteinExistence type="predicted"/>
<dbReference type="EMBL" id="JARJLG010000009">
    <property type="protein sequence ID" value="KAJ7778032.1"/>
    <property type="molecule type" value="Genomic_DNA"/>
</dbReference>
<name>A0AAD7K4L0_9AGAR</name>
<reference evidence="1" key="1">
    <citation type="submission" date="2023-03" db="EMBL/GenBank/DDBJ databases">
        <title>Massive genome expansion in bonnet fungi (Mycena s.s.) driven by repeated elements and novel gene families across ecological guilds.</title>
        <authorList>
            <consortium name="Lawrence Berkeley National Laboratory"/>
            <person name="Harder C.B."/>
            <person name="Miyauchi S."/>
            <person name="Viragh M."/>
            <person name="Kuo A."/>
            <person name="Thoen E."/>
            <person name="Andreopoulos B."/>
            <person name="Lu D."/>
            <person name="Skrede I."/>
            <person name="Drula E."/>
            <person name="Henrissat B."/>
            <person name="Morin E."/>
            <person name="Kohler A."/>
            <person name="Barry K."/>
            <person name="LaButti K."/>
            <person name="Morin E."/>
            <person name="Salamov A."/>
            <person name="Lipzen A."/>
            <person name="Mereny Z."/>
            <person name="Hegedus B."/>
            <person name="Baldrian P."/>
            <person name="Stursova M."/>
            <person name="Weitz H."/>
            <person name="Taylor A."/>
            <person name="Grigoriev I.V."/>
            <person name="Nagy L.G."/>
            <person name="Martin F."/>
            <person name="Kauserud H."/>
        </authorList>
    </citation>
    <scope>NUCLEOTIDE SEQUENCE</scope>
    <source>
        <strain evidence="1">CBHHK188m</strain>
    </source>
</reference>
<protein>
    <submittedName>
        <fullName evidence="1">Uncharacterized protein</fullName>
    </submittedName>
</protein>
<sequence length="106" mass="12062">VFSLPDSSIQTLFPASIVPPKYLAYVEWFSPFTSDPEPRHLLYKIKRSLSQLADIVPIANIRRSVHLLPKFGPVAPKDRTSSNVLDKCLVFFINLMSDQHIYATVF</sequence>
<keyword evidence="2" id="KW-1185">Reference proteome</keyword>
<evidence type="ECO:0000313" key="1">
    <source>
        <dbReference type="EMBL" id="KAJ7778032.1"/>
    </source>
</evidence>
<gene>
    <name evidence="1" type="ORF">DFH07DRAFT_730993</name>
</gene>
<comment type="caution">
    <text evidence="1">The sequence shown here is derived from an EMBL/GenBank/DDBJ whole genome shotgun (WGS) entry which is preliminary data.</text>
</comment>
<organism evidence="1 2">
    <name type="scientific">Mycena maculata</name>
    <dbReference type="NCBI Taxonomy" id="230809"/>
    <lineage>
        <taxon>Eukaryota</taxon>
        <taxon>Fungi</taxon>
        <taxon>Dikarya</taxon>
        <taxon>Basidiomycota</taxon>
        <taxon>Agaricomycotina</taxon>
        <taxon>Agaricomycetes</taxon>
        <taxon>Agaricomycetidae</taxon>
        <taxon>Agaricales</taxon>
        <taxon>Marasmiineae</taxon>
        <taxon>Mycenaceae</taxon>
        <taxon>Mycena</taxon>
    </lineage>
</organism>
<evidence type="ECO:0000313" key="2">
    <source>
        <dbReference type="Proteomes" id="UP001215280"/>
    </source>
</evidence>
<accession>A0AAD7K4L0</accession>
<feature type="non-terminal residue" evidence="1">
    <location>
        <position position="1"/>
    </location>
</feature>